<evidence type="ECO:0000256" key="1">
    <source>
        <dbReference type="ARBA" id="ARBA00000085"/>
    </source>
</evidence>
<keyword evidence="7" id="KW-0175">Coiled coil</keyword>
<protein>
    <recommendedName>
        <fullName evidence="2">histidine kinase</fullName>
        <ecNumber evidence="2">2.7.13.3</ecNumber>
    </recommendedName>
</protein>
<dbReference type="SUPFAM" id="SSF47384">
    <property type="entry name" value="Homodimeric domain of signal transducing histidine kinase"/>
    <property type="match status" value="1"/>
</dbReference>
<dbReference type="GO" id="GO:0005524">
    <property type="term" value="F:ATP binding"/>
    <property type="evidence" value="ECO:0007669"/>
    <property type="project" value="UniProtKB-KW"/>
</dbReference>
<dbReference type="InterPro" id="IPR036097">
    <property type="entry name" value="HisK_dim/P_sf"/>
</dbReference>
<sequence>MKSTYTQKNSRKILLAFLAFVIILAIAALFVRNTISRKLQELSKLAHDVEYDQSKPQQTLLLLHEAEDDFQESLLSADDTKSKAYKTKLSQAFNQIDTLLKEHSDTQNLSAKQHQKVQYLYNKKLQLSSRLSGLKHNFDSLLTIYADYNEASNKKITGLNIDKSLTQKTVETKTDTVKKSIPLKKRGFFARIKDAISNKNNNAASTNIIEVNHNRTNHIVDSATRKIAYRDKNIYNQKLKQLQDRNQKLLTTQKELISLNISIRNELENIINDVKDINYSITNEFKGMTFKSYQETTQLLNNFYLAALFLVLIFAALLIVFILKLGTSERLLLQENERAVTIAQQKMDLLQHMSHEIRNPLTAIKGFLYIFSQTNLSPRQADMLGSIRLSSDMLLRTLNDTLDAAKMESSEFKINKDPFNADFVLKEVIESMEFSAAKKKLDLRYHFEGDKDALILGDSFRLKQIMVNLLSNAIKYTNTGGVTVNAELVIADGVNRLKVDVVDTGQGISQEQQANLFSKYYQTNSARGQTGTGLGLYICKQLVQLQKGLIGIKSIAGKGSTFSFYIPYDEGKNINTAIDKQKIDDPLSLLNGISILAVDDNELSLMFLKMMTSKWNIKFHQASDAKKALEILTTEKITIVLTDIQMPTMDGHEFIAAIRQLNAPLNEIPVIVISGNAKLTEAEKLSKKGFSGFVTKPFIEAELIKQIVNALKL</sequence>
<keyword evidence="4" id="KW-0808">Transferase</keyword>
<feature type="modified residue" description="4-aspartylphosphate" evidence="6">
    <location>
        <position position="643"/>
    </location>
</feature>
<dbReference type="PRINTS" id="PR00344">
    <property type="entry name" value="BCTRLSENSOR"/>
</dbReference>
<dbReference type="InterPro" id="IPR003661">
    <property type="entry name" value="HisK_dim/P_dom"/>
</dbReference>
<dbReference type="Gene3D" id="3.30.565.10">
    <property type="entry name" value="Histidine kinase-like ATPase, C-terminal domain"/>
    <property type="match status" value="1"/>
</dbReference>
<keyword evidence="8" id="KW-0472">Membrane</keyword>
<dbReference type="SMART" id="SM00388">
    <property type="entry name" value="HisKA"/>
    <property type="match status" value="1"/>
</dbReference>
<evidence type="ECO:0000256" key="2">
    <source>
        <dbReference type="ARBA" id="ARBA00012438"/>
    </source>
</evidence>
<keyword evidence="3 6" id="KW-0597">Phosphoprotein</keyword>
<keyword evidence="11" id="KW-0067">ATP-binding</keyword>
<dbReference type="InterPro" id="IPR003594">
    <property type="entry name" value="HATPase_dom"/>
</dbReference>
<dbReference type="Gene3D" id="1.10.287.130">
    <property type="match status" value="1"/>
</dbReference>
<evidence type="ECO:0000256" key="8">
    <source>
        <dbReference type="SAM" id="Phobius"/>
    </source>
</evidence>
<evidence type="ECO:0000259" key="9">
    <source>
        <dbReference type="PROSITE" id="PS50109"/>
    </source>
</evidence>
<feature type="domain" description="Response regulatory" evidence="10">
    <location>
        <begin position="594"/>
        <end position="711"/>
    </location>
</feature>
<dbReference type="SMART" id="SM00387">
    <property type="entry name" value="HATPase_c"/>
    <property type="match status" value="1"/>
</dbReference>
<proteinExistence type="predicted"/>
<evidence type="ECO:0000313" key="12">
    <source>
        <dbReference type="Proteomes" id="UP001324380"/>
    </source>
</evidence>
<dbReference type="InterPro" id="IPR004358">
    <property type="entry name" value="Sig_transdc_His_kin-like_C"/>
</dbReference>
<evidence type="ECO:0000256" key="7">
    <source>
        <dbReference type="SAM" id="Coils"/>
    </source>
</evidence>
<feature type="transmembrane region" description="Helical" evidence="8">
    <location>
        <begin position="12"/>
        <end position="31"/>
    </location>
</feature>
<dbReference type="Proteomes" id="UP001324380">
    <property type="component" value="Chromosome"/>
</dbReference>
<dbReference type="Pfam" id="PF02518">
    <property type="entry name" value="HATPase_c"/>
    <property type="match status" value="1"/>
</dbReference>
<dbReference type="Gene3D" id="3.40.50.2300">
    <property type="match status" value="1"/>
</dbReference>
<evidence type="ECO:0000256" key="4">
    <source>
        <dbReference type="ARBA" id="ARBA00022679"/>
    </source>
</evidence>
<evidence type="ECO:0000256" key="6">
    <source>
        <dbReference type="PROSITE-ProRule" id="PRU00169"/>
    </source>
</evidence>
<reference evidence="11 12" key="1">
    <citation type="submission" date="2023-11" db="EMBL/GenBank/DDBJ databases">
        <title>Analysis of the Genomes of Mucilaginibacter gossypii cycad 4 and M. sabulilitoris SNA2: microbes with the potential for plant growth promotion.</title>
        <authorList>
            <person name="Hirsch A.M."/>
            <person name="Humm E."/>
            <person name="Rubbi M."/>
            <person name="Del Vecchio G."/>
            <person name="Ha S.M."/>
            <person name="Pellegrini M."/>
            <person name="Gunsalus R.P."/>
        </authorList>
    </citation>
    <scope>NUCLEOTIDE SEQUENCE [LARGE SCALE GENOMIC DNA]</scope>
    <source>
        <strain evidence="11 12">SNA2</strain>
    </source>
</reference>
<dbReference type="CDD" id="cd00082">
    <property type="entry name" value="HisKA"/>
    <property type="match status" value="1"/>
</dbReference>
<dbReference type="RefSeq" id="WP_321560554.1">
    <property type="nucleotide sequence ID" value="NZ_CP139558.1"/>
</dbReference>
<feature type="domain" description="Histidine kinase" evidence="9">
    <location>
        <begin position="352"/>
        <end position="570"/>
    </location>
</feature>
<evidence type="ECO:0000313" key="11">
    <source>
        <dbReference type="EMBL" id="WPU91388.1"/>
    </source>
</evidence>
<dbReference type="CDD" id="cd17546">
    <property type="entry name" value="REC_hyHK_CKI1_RcsC-like"/>
    <property type="match status" value="1"/>
</dbReference>
<dbReference type="SUPFAM" id="SSF52172">
    <property type="entry name" value="CheY-like"/>
    <property type="match status" value="1"/>
</dbReference>
<evidence type="ECO:0000256" key="3">
    <source>
        <dbReference type="ARBA" id="ARBA00022553"/>
    </source>
</evidence>
<gene>
    <name evidence="11" type="ORF">SNE25_18890</name>
</gene>
<keyword evidence="8" id="KW-0812">Transmembrane</keyword>
<dbReference type="PROSITE" id="PS50110">
    <property type="entry name" value="RESPONSE_REGULATORY"/>
    <property type="match status" value="1"/>
</dbReference>
<accession>A0ABZ0TGQ8</accession>
<dbReference type="InterPro" id="IPR001789">
    <property type="entry name" value="Sig_transdc_resp-reg_receiver"/>
</dbReference>
<keyword evidence="5" id="KW-0418">Kinase</keyword>
<evidence type="ECO:0000259" key="10">
    <source>
        <dbReference type="PROSITE" id="PS50110"/>
    </source>
</evidence>
<feature type="coiled-coil region" evidence="7">
    <location>
        <begin position="225"/>
        <end position="259"/>
    </location>
</feature>
<feature type="transmembrane region" description="Helical" evidence="8">
    <location>
        <begin position="303"/>
        <end position="323"/>
    </location>
</feature>
<dbReference type="PANTHER" id="PTHR43047">
    <property type="entry name" value="TWO-COMPONENT HISTIDINE PROTEIN KINASE"/>
    <property type="match status" value="1"/>
</dbReference>
<name>A0ABZ0TGQ8_9SPHI</name>
<keyword evidence="11" id="KW-0547">Nucleotide-binding</keyword>
<dbReference type="InterPro" id="IPR005467">
    <property type="entry name" value="His_kinase_dom"/>
</dbReference>
<dbReference type="PROSITE" id="PS50109">
    <property type="entry name" value="HIS_KIN"/>
    <property type="match status" value="1"/>
</dbReference>
<comment type="catalytic activity">
    <reaction evidence="1">
        <text>ATP + protein L-histidine = ADP + protein N-phospho-L-histidine.</text>
        <dbReference type="EC" id="2.7.13.3"/>
    </reaction>
</comment>
<dbReference type="Pfam" id="PF00512">
    <property type="entry name" value="HisKA"/>
    <property type="match status" value="1"/>
</dbReference>
<organism evidence="11 12">
    <name type="scientific">Mucilaginibacter sabulilitoris</name>
    <dbReference type="NCBI Taxonomy" id="1173583"/>
    <lineage>
        <taxon>Bacteria</taxon>
        <taxon>Pseudomonadati</taxon>
        <taxon>Bacteroidota</taxon>
        <taxon>Sphingobacteriia</taxon>
        <taxon>Sphingobacteriales</taxon>
        <taxon>Sphingobacteriaceae</taxon>
        <taxon>Mucilaginibacter</taxon>
    </lineage>
</organism>
<dbReference type="InterPro" id="IPR036890">
    <property type="entry name" value="HATPase_C_sf"/>
</dbReference>
<keyword evidence="12" id="KW-1185">Reference proteome</keyword>
<dbReference type="EC" id="2.7.13.3" evidence="2"/>
<dbReference type="EMBL" id="CP139558">
    <property type="protein sequence ID" value="WPU91388.1"/>
    <property type="molecule type" value="Genomic_DNA"/>
</dbReference>
<dbReference type="SMART" id="SM00448">
    <property type="entry name" value="REC"/>
    <property type="match status" value="1"/>
</dbReference>
<dbReference type="Pfam" id="PF00072">
    <property type="entry name" value="Response_reg"/>
    <property type="match status" value="1"/>
</dbReference>
<dbReference type="InterPro" id="IPR011006">
    <property type="entry name" value="CheY-like_superfamily"/>
</dbReference>
<evidence type="ECO:0000256" key="5">
    <source>
        <dbReference type="ARBA" id="ARBA00022777"/>
    </source>
</evidence>
<dbReference type="SUPFAM" id="SSF55874">
    <property type="entry name" value="ATPase domain of HSP90 chaperone/DNA topoisomerase II/histidine kinase"/>
    <property type="match status" value="1"/>
</dbReference>
<dbReference type="CDD" id="cd16922">
    <property type="entry name" value="HATPase_EvgS-ArcB-TorS-like"/>
    <property type="match status" value="1"/>
</dbReference>
<dbReference type="PANTHER" id="PTHR43047:SF72">
    <property type="entry name" value="OSMOSENSING HISTIDINE PROTEIN KINASE SLN1"/>
    <property type="match status" value="1"/>
</dbReference>
<keyword evidence="8" id="KW-1133">Transmembrane helix</keyword>